<evidence type="ECO:0000256" key="8">
    <source>
        <dbReference type="ARBA" id="ARBA00022840"/>
    </source>
</evidence>
<evidence type="ECO:0000256" key="5">
    <source>
        <dbReference type="ARBA" id="ARBA00022679"/>
    </source>
</evidence>
<evidence type="ECO:0000256" key="9">
    <source>
        <dbReference type="ARBA" id="ARBA00022975"/>
    </source>
</evidence>
<evidence type="ECO:0000256" key="6">
    <source>
        <dbReference type="ARBA" id="ARBA00022741"/>
    </source>
</evidence>
<accession>A0A1F6B322</accession>
<evidence type="ECO:0000256" key="7">
    <source>
        <dbReference type="ARBA" id="ARBA00022777"/>
    </source>
</evidence>
<dbReference type="EC" id="2.7.4.22" evidence="3"/>
<dbReference type="Proteomes" id="UP000176450">
    <property type="component" value="Unassembled WGS sequence"/>
</dbReference>
<evidence type="ECO:0000313" key="12">
    <source>
        <dbReference type="EMBL" id="OGG31311.1"/>
    </source>
</evidence>
<dbReference type="PANTHER" id="PTHR42833:SF4">
    <property type="entry name" value="URIDYLATE KINASE PUMPKIN, CHLOROPLASTIC"/>
    <property type="match status" value="1"/>
</dbReference>
<evidence type="ECO:0000256" key="10">
    <source>
        <dbReference type="ARBA" id="ARBA00032092"/>
    </source>
</evidence>
<dbReference type="InterPro" id="IPR036393">
    <property type="entry name" value="AceGlu_kinase-like_sf"/>
</dbReference>
<evidence type="ECO:0000256" key="4">
    <source>
        <dbReference type="ARBA" id="ARBA00022490"/>
    </source>
</evidence>
<reference evidence="12 13" key="1">
    <citation type="journal article" date="2016" name="Nat. Commun.">
        <title>Thousands of microbial genomes shed light on interconnected biogeochemical processes in an aquifer system.</title>
        <authorList>
            <person name="Anantharaman K."/>
            <person name="Brown C.T."/>
            <person name="Hug L.A."/>
            <person name="Sharon I."/>
            <person name="Castelle C.J."/>
            <person name="Probst A.J."/>
            <person name="Thomas B.C."/>
            <person name="Singh A."/>
            <person name="Wilkins M.J."/>
            <person name="Karaoz U."/>
            <person name="Brodie E.L."/>
            <person name="Williams K.H."/>
            <person name="Hubbard S.S."/>
            <person name="Banfield J.F."/>
        </authorList>
    </citation>
    <scope>NUCLEOTIDE SEQUENCE [LARGE SCALE GENOMIC DNA]</scope>
</reference>
<evidence type="ECO:0000256" key="3">
    <source>
        <dbReference type="ARBA" id="ARBA00012899"/>
    </source>
</evidence>
<dbReference type="GO" id="GO:0033862">
    <property type="term" value="F:UMP kinase activity"/>
    <property type="evidence" value="ECO:0007669"/>
    <property type="project" value="UniProtKB-EC"/>
</dbReference>
<feature type="domain" description="Aspartate/glutamate/uridylate kinase" evidence="11">
    <location>
        <begin position="128"/>
        <end position="211"/>
    </location>
</feature>
<dbReference type="InterPro" id="IPR001048">
    <property type="entry name" value="Asp/Glu/Uridylate_kinase"/>
</dbReference>
<protein>
    <recommendedName>
        <fullName evidence="3">UMP kinase</fullName>
        <ecNumber evidence="3">2.7.4.22</ecNumber>
    </recommendedName>
    <alternativeName>
        <fullName evidence="10">Uridine monophosphate kinase</fullName>
    </alternativeName>
</protein>
<dbReference type="InterPro" id="IPR011818">
    <property type="entry name" value="Uridylate_kinase_arch/spir"/>
</dbReference>
<dbReference type="NCBIfam" id="TIGR02076">
    <property type="entry name" value="pyrH_arch"/>
    <property type="match status" value="1"/>
</dbReference>
<dbReference type="PANTHER" id="PTHR42833">
    <property type="entry name" value="URIDYLATE KINASE"/>
    <property type="match status" value="1"/>
</dbReference>
<evidence type="ECO:0000259" key="11">
    <source>
        <dbReference type="Pfam" id="PF00696"/>
    </source>
</evidence>
<dbReference type="AlphaFoldDB" id="A0A1F6B322"/>
<keyword evidence="4" id="KW-0963">Cytoplasm</keyword>
<proteinExistence type="inferred from homology"/>
<evidence type="ECO:0000256" key="2">
    <source>
        <dbReference type="ARBA" id="ARBA00007614"/>
    </source>
</evidence>
<dbReference type="Pfam" id="PF00696">
    <property type="entry name" value="AA_kinase"/>
    <property type="match status" value="2"/>
</dbReference>
<keyword evidence="8" id="KW-0067">ATP-binding</keyword>
<comment type="pathway">
    <text evidence="1">Pyrimidine metabolism; CTP biosynthesis via de novo pathway; UDP from UMP (UMPK route): step 1/1.</text>
</comment>
<name>A0A1F6B322_9BACT</name>
<dbReference type="EMBL" id="MFJX01000016">
    <property type="protein sequence ID" value="OGG31311.1"/>
    <property type="molecule type" value="Genomic_DNA"/>
</dbReference>
<gene>
    <name evidence="12" type="ORF">A3A63_04135</name>
</gene>
<dbReference type="SUPFAM" id="SSF53633">
    <property type="entry name" value="Carbamate kinase-like"/>
    <property type="match status" value="1"/>
</dbReference>
<keyword evidence="5" id="KW-0808">Transferase</keyword>
<comment type="similarity">
    <text evidence="2">Belongs to the UMP kinase family.</text>
</comment>
<dbReference type="GO" id="GO:0005524">
    <property type="term" value="F:ATP binding"/>
    <property type="evidence" value="ECO:0007669"/>
    <property type="project" value="UniProtKB-KW"/>
</dbReference>
<evidence type="ECO:0000256" key="1">
    <source>
        <dbReference type="ARBA" id="ARBA00004791"/>
    </source>
</evidence>
<keyword evidence="7 12" id="KW-0418">Kinase</keyword>
<keyword evidence="9" id="KW-0665">Pyrimidine biosynthesis</keyword>
<evidence type="ECO:0000313" key="13">
    <source>
        <dbReference type="Proteomes" id="UP000176450"/>
    </source>
</evidence>
<dbReference type="Gene3D" id="3.40.1160.10">
    <property type="entry name" value="Acetylglutamate kinase-like"/>
    <property type="match status" value="1"/>
</dbReference>
<feature type="domain" description="Aspartate/glutamate/uridylate kinase" evidence="11">
    <location>
        <begin position="7"/>
        <end position="98"/>
    </location>
</feature>
<dbReference type="GO" id="GO:0006225">
    <property type="term" value="P:UDP biosynthetic process"/>
    <property type="evidence" value="ECO:0007669"/>
    <property type="project" value="TreeGrafter"/>
</dbReference>
<organism evidence="12 13">
    <name type="scientific">Candidatus Gottesmanbacteria bacterium RIFCSPLOWO2_01_FULL_46_9</name>
    <dbReference type="NCBI Taxonomy" id="1798394"/>
    <lineage>
        <taxon>Bacteria</taxon>
        <taxon>Candidatus Gottesmaniibacteriota</taxon>
    </lineage>
</organism>
<comment type="caution">
    <text evidence="12">The sequence shown here is derived from an EMBL/GenBank/DDBJ whole genome shotgun (WGS) entry which is preliminary data.</text>
</comment>
<sequence length="234" mass="25787">MTIKGAVFVLSLGGSLVVPNGGIDTKFLINFNAFIRDQISSKKRRFFITVGGGSEARHYINAAIDIRGHQLTTNDNDWLGIHATRLNAQLIRTIFQDIADPRVIKHYEVILKIDKPLAIAAGWKPGWSTDYCAITLCQDYNISQVINLTNIDHVYSQDPRTNPDATPLSDITWEKYSGMVGDKWTPGLNAPFDPIASKLAQDAGVTVKLLNGKDLDNLAEALDDHAFVGTTIHN</sequence>
<keyword evidence="6" id="KW-0547">Nucleotide-binding</keyword>